<keyword evidence="1" id="KW-0732">Signal</keyword>
<evidence type="ECO:0000313" key="3">
    <source>
        <dbReference type="Proteomes" id="UP000094578"/>
    </source>
</evidence>
<dbReference type="Proteomes" id="UP000094578">
    <property type="component" value="Unassembled WGS sequence"/>
</dbReference>
<feature type="chain" id="PRO_5009131211" evidence="1">
    <location>
        <begin position="29"/>
        <end position="174"/>
    </location>
</feature>
<dbReference type="STRING" id="1886670.PTI45_02634"/>
<organism evidence="2 3">
    <name type="scientific">Paenibacillus nuruki</name>
    <dbReference type="NCBI Taxonomy" id="1886670"/>
    <lineage>
        <taxon>Bacteria</taxon>
        <taxon>Bacillati</taxon>
        <taxon>Bacillota</taxon>
        <taxon>Bacilli</taxon>
        <taxon>Bacillales</taxon>
        <taxon>Paenibacillaceae</taxon>
        <taxon>Paenibacillus</taxon>
    </lineage>
</organism>
<proteinExistence type="predicted"/>
<comment type="caution">
    <text evidence="2">The sequence shown here is derived from an EMBL/GenBank/DDBJ whole genome shotgun (WGS) entry which is preliminary data.</text>
</comment>
<name>A0A1E3L2P2_9BACL</name>
<evidence type="ECO:0000256" key="1">
    <source>
        <dbReference type="SAM" id="SignalP"/>
    </source>
</evidence>
<gene>
    <name evidence="2" type="ORF">PTI45_02634</name>
</gene>
<dbReference type="EMBL" id="MDER01000044">
    <property type="protein sequence ID" value="ODP27996.1"/>
    <property type="molecule type" value="Genomic_DNA"/>
</dbReference>
<accession>A0A1E3L2P2</accession>
<feature type="signal peptide" evidence="1">
    <location>
        <begin position="1"/>
        <end position="28"/>
    </location>
</feature>
<keyword evidence="3" id="KW-1185">Reference proteome</keyword>
<evidence type="ECO:0000313" key="2">
    <source>
        <dbReference type="EMBL" id="ODP27996.1"/>
    </source>
</evidence>
<protein>
    <submittedName>
        <fullName evidence="2">Uncharacterized protein</fullName>
    </submittedName>
</protein>
<dbReference type="AlphaFoldDB" id="A0A1E3L2P2"/>
<reference evidence="2 3" key="1">
    <citation type="submission" date="2016-08" db="EMBL/GenBank/DDBJ databases">
        <title>Genome sequencing of Paenibacillus sp. TI45-13ar, isolated from Korean traditional nuruk.</title>
        <authorList>
            <person name="Kim S.-J."/>
        </authorList>
    </citation>
    <scope>NUCLEOTIDE SEQUENCE [LARGE SCALE GENOMIC DNA]</scope>
    <source>
        <strain evidence="2 3">TI45-13ar</strain>
    </source>
</reference>
<sequence>MNRKKRSAIVMTSMLAVTLSMPAFSASAQTNTATTEPMVSTVASTETTTPIKADQLTAEQQKRLVSVAGFDNVKQFTGFYANLRRAVAKGNKEAVAKRISYPLVINSSNKKRSILNQSQFITEYNTIMTAKVKKALANQRLDELFIRDMGVMIGDGELWIAPVNNKPGIYAINQ</sequence>
<dbReference type="RefSeq" id="WP_069328040.1">
    <property type="nucleotide sequence ID" value="NZ_MDER01000044.1"/>
</dbReference>